<feature type="region of interest" description="Disordered" evidence="1">
    <location>
        <begin position="580"/>
        <end position="607"/>
    </location>
</feature>
<reference evidence="2 3" key="1">
    <citation type="submission" date="2018-04" db="EMBL/GenBank/DDBJ databases">
        <title>Genome of Nocardioides gansuensis WSJ-1.</title>
        <authorList>
            <person name="Wu S."/>
            <person name="Wang G."/>
        </authorList>
    </citation>
    <scope>NUCLEOTIDE SEQUENCE [LARGE SCALE GENOMIC DNA]</scope>
    <source>
        <strain evidence="2 3">WSJ-1</strain>
    </source>
</reference>
<keyword evidence="3" id="KW-1185">Reference proteome</keyword>
<evidence type="ECO:0000256" key="1">
    <source>
        <dbReference type="SAM" id="MobiDB-lite"/>
    </source>
</evidence>
<sequence length="1083" mass="115918">MSLAQYTFASSVRRGFTPDASGRANVTVSVAGQADFSREVELMTAADAIGLPPGQVIRTWPRPGVQNAEPNYLALVEFDAPNLPWLLGRPDPAGMVHPWLMLVVVEDDGVALSSPGAGHTSLLLPADQRPDPGEAWLWAHAQLLDRETVPDDPSRSLSRLVSPRRLEEDTAYVGCVVPTFESGRLAGLGSDVPPEIRIRAAPGWDQPGDVELPVYYSFRFRTGPAGDFESLVRRLHGVAFPAGLGLRKLRLDHPLSNLPSSGAGDLDLPVALRPIGPDSEPVAGLVATDYLTALRARLVDADYDVSLLGTRLPKVGPPVYGQLPVGAPARAANLGSGLVPPWLEAVNTDPRNRVAAGLGAEVVRRNQERYMEEAWRQVGDVNTANRLRRRAEYSLGATQRLFRRWLSAIDAGDLVTVTSPVHAKVSSAAGETLVGRLRDSPLPPAVLSVELRRFARTRGQLSHATDWQASAGVAAVAARAEQAQPLFDRVALDGIETLDPPSTIWGNAATVEILGRLVTEGVAGLEPEAAARRLDAISTIDQATLPEPEAVARRVTGADLDKTMTAMGLIPTAAVVDAVTEPDPDRGAGRGEGRGEGRGSGRGRAVGRFEPGEEHVVVGRGAGGGLRGGLRGGGLDNLLVRAGRDRLDLTTILRPTEVLDTIKRQPGLVTRAGDRVVLDTGLLEEAARTGLEATTVSNQVLDRIVDGTFQAPVAPPLEFRLPTDRADGIRAELGAALAGLLELGIRPDDGVPAPGRPLDGGLESLRGPLLAALDPSVTILRAVNSRIAALADADAGGLDDIMAAPDLSEPTYLRLSEISQDWLLPGLDDLPADTTTLVQANLDFIAAFLVGMNHEIARELLWREYPTDQRGTYARQFWTHVGAGGHDLAQLLHAAPAASLRGLTRPAGGPEPQDPLVLVVKAELVQRYPGLIIVAATTEKNSEGVRVPKQTMVPDFVGTLEPDVMLVGFTGLTAEMVRDAEAANDPEKRWWFYFSEHFTEPRFGLDAGDEEDPPPPTSWNEVSWNHVQDATFLQKASFSLSLPKGLHPSPLHAWGTDAARQAWITLQFPFRRGIAAVDLLPEE</sequence>
<protein>
    <submittedName>
        <fullName evidence="2">Uncharacterized protein</fullName>
    </submittedName>
</protein>
<dbReference type="RefSeq" id="WP_116574315.1">
    <property type="nucleotide sequence ID" value="NZ_QDGZ01000012.1"/>
</dbReference>
<feature type="compositionally biased region" description="Basic and acidic residues" evidence="1">
    <location>
        <begin position="583"/>
        <end position="599"/>
    </location>
</feature>
<gene>
    <name evidence="2" type="ORF">DDE18_21045</name>
</gene>
<dbReference type="AlphaFoldDB" id="A0A2T8F576"/>
<dbReference type="EMBL" id="QDGZ01000012">
    <property type="protein sequence ID" value="PVG80871.1"/>
    <property type="molecule type" value="Genomic_DNA"/>
</dbReference>
<organism evidence="2 3">
    <name type="scientific">Nocardioides gansuensis</name>
    <dbReference type="NCBI Taxonomy" id="2138300"/>
    <lineage>
        <taxon>Bacteria</taxon>
        <taxon>Bacillati</taxon>
        <taxon>Actinomycetota</taxon>
        <taxon>Actinomycetes</taxon>
        <taxon>Propionibacteriales</taxon>
        <taxon>Nocardioidaceae</taxon>
        <taxon>Nocardioides</taxon>
    </lineage>
</organism>
<accession>A0A2T8F576</accession>
<evidence type="ECO:0000313" key="3">
    <source>
        <dbReference type="Proteomes" id="UP000246018"/>
    </source>
</evidence>
<comment type="caution">
    <text evidence="2">The sequence shown here is derived from an EMBL/GenBank/DDBJ whole genome shotgun (WGS) entry which is preliminary data.</text>
</comment>
<evidence type="ECO:0000313" key="2">
    <source>
        <dbReference type="EMBL" id="PVG80871.1"/>
    </source>
</evidence>
<dbReference type="OrthoDB" id="9816502at2"/>
<proteinExistence type="predicted"/>
<dbReference type="Proteomes" id="UP000246018">
    <property type="component" value="Unassembled WGS sequence"/>
</dbReference>
<name>A0A2T8F576_9ACTN</name>